<dbReference type="SUPFAM" id="SSF56801">
    <property type="entry name" value="Acetyl-CoA synthetase-like"/>
    <property type="match status" value="1"/>
</dbReference>
<dbReference type="OrthoDB" id="5298740at2"/>
<name>A0A6I3XEP8_9BURK</name>
<protein>
    <recommendedName>
        <fullName evidence="3">Phenylacetate--CoA ligase family protein</fullName>
    </recommendedName>
</protein>
<dbReference type="Proteomes" id="UP000431684">
    <property type="component" value="Unassembled WGS sequence"/>
</dbReference>
<reference evidence="1 2" key="1">
    <citation type="submission" date="2019-11" db="EMBL/GenBank/DDBJ databases">
        <title>Draft Genome Sequences of Six Type Strains of the Genus Massilia.</title>
        <authorList>
            <person name="Miess H."/>
            <person name="Frediansyah A."/>
            <person name="Goeker M."/>
            <person name="Gross H."/>
        </authorList>
    </citation>
    <scope>NUCLEOTIDE SEQUENCE [LARGE SCALE GENOMIC DNA]</scope>
    <source>
        <strain evidence="1 2">DSM 17513</strain>
    </source>
</reference>
<evidence type="ECO:0000313" key="1">
    <source>
        <dbReference type="EMBL" id="MUI12071.1"/>
    </source>
</evidence>
<dbReference type="PANTHER" id="PTHR36932">
    <property type="entry name" value="CAPSULAR POLYSACCHARIDE BIOSYNTHESIS PROTEIN"/>
    <property type="match status" value="1"/>
</dbReference>
<organism evidence="1 2">
    <name type="scientific">Pseudoduganella dura</name>
    <dbReference type="NCBI Taxonomy" id="321982"/>
    <lineage>
        <taxon>Bacteria</taxon>
        <taxon>Pseudomonadati</taxon>
        <taxon>Pseudomonadota</taxon>
        <taxon>Betaproteobacteria</taxon>
        <taxon>Burkholderiales</taxon>
        <taxon>Oxalobacteraceae</taxon>
        <taxon>Telluria group</taxon>
        <taxon>Pseudoduganella</taxon>
    </lineage>
</organism>
<dbReference type="InterPro" id="IPR042099">
    <property type="entry name" value="ANL_N_sf"/>
</dbReference>
<gene>
    <name evidence="1" type="ORF">GJV26_06205</name>
</gene>
<dbReference type="PANTHER" id="PTHR36932:SF1">
    <property type="entry name" value="CAPSULAR POLYSACCHARIDE BIOSYNTHESIS PROTEIN"/>
    <property type="match status" value="1"/>
</dbReference>
<proteinExistence type="predicted"/>
<accession>A0A6I3XEP8</accession>
<dbReference type="Gene3D" id="3.40.50.12780">
    <property type="entry name" value="N-terminal domain of ligase-like"/>
    <property type="match status" value="1"/>
</dbReference>
<dbReference type="RefSeq" id="WP_155708065.1">
    <property type="nucleotide sequence ID" value="NZ_BMWU01000005.1"/>
</dbReference>
<evidence type="ECO:0000313" key="2">
    <source>
        <dbReference type="Proteomes" id="UP000431684"/>
    </source>
</evidence>
<evidence type="ECO:0008006" key="3">
    <source>
        <dbReference type="Google" id="ProtNLM"/>
    </source>
</evidence>
<dbReference type="EMBL" id="WNWM01000002">
    <property type="protein sequence ID" value="MUI12071.1"/>
    <property type="molecule type" value="Genomic_DNA"/>
</dbReference>
<dbReference type="InterPro" id="IPR053158">
    <property type="entry name" value="CapK_Type1_Caps_Biosynth"/>
</dbReference>
<dbReference type="AlphaFoldDB" id="A0A6I3XEP8"/>
<sequence>MLDADQETIRAAADARLRHILTVACTHVPYYRETMKLSAAQLANESPRELLQRFPYLTKAEVMSRQRDFLDERLNPRFLNYVTSGGSSGQGIGLWRNKRLADIEKAFLTHEWGKTGFTFDKSMYLRIGADARRQAHEDPTRVIGNRLMLSPYHMDPKHRSHILSALNTVKPAYVHAYPSSASALAEIIRDSDLDFKVKAVFLVSEPVTQQQLAAIDGLFHAPASMSYGQSERTNLAFGGYQGGRYLPYRFEPLYAVNENRVEGASSEIIGTSLWNDVMPLIRYRTNDFGKIDANGVCEVIDGREQEFLIDRTGNRIPGLSVVIDEVTWDFVRLYQIQQKRPGAIRLAVVGKHGPLSAEQKDFVLGAQLKRWGTFFDIDLEEVQDIPLAPNGKRKLVETRERTAA</sequence>
<keyword evidence="2" id="KW-1185">Reference proteome</keyword>
<comment type="caution">
    <text evidence="1">The sequence shown here is derived from an EMBL/GenBank/DDBJ whole genome shotgun (WGS) entry which is preliminary data.</text>
</comment>